<keyword evidence="3" id="KW-1185">Reference proteome</keyword>
<evidence type="ECO:0000313" key="3">
    <source>
        <dbReference type="Proteomes" id="UP000464262"/>
    </source>
</evidence>
<organism evidence="2 3">
    <name type="scientific">Vibrio astriarenae</name>
    <dbReference type="NCBI Taxonomy" id="1481923"/>
    <lineage>
        <taxon>Bacteria</taxon>
        <taxon>Pseudomonadati</taxon>
        <taxon>Pseudomonadota</taxon>
        <taxon>Gammaproteobacteria</taxon>
        <taxon>Vibrionales</taxon>
        <taxon>Vibrionaceae</taxon>
        <taxon>Vibrio</taxon>
    </lineage>
</organism>
<dbReference type="AlphaFoldDB" id="A0A7Z2T5Y8"/>
<feature type="chain" id="PRO_5031534826" evidence="1">
    <location>
        <begin position="20"/>
        <end position="252"/>
    </location>
</feature>
<dbReference type="RefSeq" id="WP_164649933.1">
    <property type="nucleotide sequence ID" value="NZ_CP047476.1"/>
</dbReference>
<name>A0A7Z2T5Y8_9VIBR</name>
<gene>
    <name evidence="2" type="ORF">GT360_15845</name>
</gene>
<dbReference type="Proteomes" id="UP000464262">
    <property type="component" value="Chromosome 2"/>
</dbReference>
<protein>
    <submittedName>
        <fullName evidence="2">Uncharacterized protein</fullName>
    </submittedName>
</protein>
<evidence type="ECO:0000313" key="2">
    <source>
        <dbReference type="EMBL" id="QIA65034.1"/>
    </source>
</evidence>
<keyword evidence="1" id="KW-0732">Signal</keyword>
<reference evidence="2 3" key="1">
    <citation type="submission" date="2020-01" db="EMBL/GenBank/DDBJ databases">
        <title>Whole genome and functional gene identification of agarase of Vibrio HN897.</title>
        <authorList>
            <person name="Liu Y."/>
            <person name="Zhao Z."/>
        </authorList>
    </citation>
    <scope>NUCLEOTIDE SEQUENCE [LARGE SCALE GENOMIC DNA]</scope>
    <source>
        <strain evidence="2 3">HN897</strain>
    </source>
</reference>
<accession>A0A7Z2T5Y8</accession>
<proteinExistence type="predicted"/>
<dbReference type="KEGG" id="vas:GT360_15845"/>
<sequence>MKQSTLLVLTCLISAFSHAHEYEYLTATPRGQWYVNAIESDRLFPVSQQSINQLYDYYVDMKLKSPWESKDRILKDPNFYSSIRSFSGETCGLLWRYTHNKPAKYRVNGIEEKPQLNVTRKETTPFFDQNCPWYEERYGITFKGKQNAYYHFLAAGKNFNSQDFGFAIHKSGASFGYGRGKRKHLVFSMQTYFLGVVDGQIASDTLIERDIALISPIYIPMTIQDISRINSEADAYRQCSDQAKFILPQPKQ</sequence>
<feature type="signal peptide" evidence="1">
    <location>
        <begin position="1"/>
        <end position="19"/>
    </location>
</feature>
<evidence type="ECO:0000256" key="1">
    <source>
        <dbReference type="SAM" id="SignalP"/>
    </source>
</evidence>
<dbReference type="EMBL" id="CP047476">
    <property type="protein sequence ID" value="QIA65034.1"/>
    <property type="molecule type" value="Genomic_DNA"/>
</dbReference>